<dbReference type="CDD" id="cd19166">
    <property type="entry name" value="HemeO-bac"/>
    <property type="match status" value="1"/>
</dbReference>
<dbReference type="RefSeq" id="WP_143712145.1">
    <property type="nucleotide sequence ID" value="NZ_JAGSGB010000005.1"/>
</dbReference>
<gene>
    <name evidence="1" type="ORF">KCN53_15550</name>
</gene>
<keyword evidence="2" id="KW-1185">Reference proteome</keyword>
<sequence>MASLRDILRRETADAHAATDERFGQLDVAKADDYALFLAAHYAATSAVEAALSALPATAGLPDYGPAAPLLAADLRHTGTAHLSATAAPPRFSERVGATYVLAGSRFGNKLIRKRLYEARHSETEGTAYIMSAQLDRQGLAVIRALSGMAGDNGCAGSAVADARLVFDLFSAAFDQGMKDLRA</sequence>
<comment type="caution">
    <text evidence="1">The sequence shown here is derived from an EMBL/GenBank/DDBJ whole genome shotgun (WGS) entry which is preliminary data.</text>
</comment>
<evidence type="ECO:0000313" key="1">
    <source>
        <dbReference type="EMBL" id="MBZ6380041.1"/>
    </source>
</evidence>
<dbReference type="Proteomes" id="UP000824621">
    <property type="component" value="Unassembled WGS sequence"/>
</dbReference>
<accession>A0ABS7WNQ3</accession>
<evidence type="ECO:0000313" key="2">
    <source>
        <dbReference type="Proteomes" id="UP000824621"/>
    </source>
</evidence>
<protein>
    <submittedName>
        <fullName evidence="1">Biliverdin-producing heme oxygenase</fullName>
    </submittedName>
</protein>
<name>A0ABS7WNQ3_9SPHN</name>
<dbReference type="Gene3D" id="1.20.910.10">
    <property type="entry name" value="Heme oxygenase-like"/>
    <property type="match status" value="1"/>
</dbReference>
<proteinExistence type="predicted"/>
<reference evidence="1 2" key="1">
    <citation type="submission" date="2021-04" db="EMBL/GenBank/DDBJ databases">
        <authorList>
            <person name="Pira H."/>
            <person name="Risdian C."/>
            <person name="Wink J."/>
        </authorList>
    </citation>
    <scope>NUCLEOTIDE SEQUENCE [LARGE SCALE GENOMIC DNA]</scope>
    <source>
        <strain evidence="1 2">DSM 107782</strain>
    </source>
</reference>
<dbReference type="SUPFAM" id="SSF48613">
    <property type="entry name" value="Heme oxygenase-like"/>
    <property type="match status" value="1"/>
</dbReference>
<dbReference type="InterPro" id="IPR016084">
    <property type="entry name" value="Haem_Oase-like_multi-hlx"/>
</dbReference>
<organism evidence="1 2">
    <name type="scientific">Pacificimonas aurantium</name>
    <dbReference type="NCBI Taxonomy" id="1250540"/>
    <lineage>
        <taxon>Bacteria</taxon>
        <taxon>Pseudomonadati</taxon>
        <taxon>Pseudomonadota</taxon>
        <taxon>Alphaproteobacteria</taxon>
        <taxon>Sphingomonadales</taxon>
        <taxon>Sphingosinicellaceae</taxon>
        <taxon>Pacificimonas</taxon>
    </lineage>
</organism>
<dbReference type="EMBL" id="JAGSGB010000005">
    <property type="protein sequence ID" value="MBZ6380041.1"/>
    <property type="molecule type" value="Genomic_DNA"/>
</dbReference>